<dbReference type="SMART" id="SM00487">
    <property type="entry name" value="DEXDc"/>
    <property type="match status" value="2"/>
</dbReference>
<sequence>MAMVCAMAVLGVHAQHGFRDPESYPPVLSSIVKVARFMIIQQAEEMARPAEHDEQYSPCSSAMSFDPDSDSGYDSEEHPVPSQRRRTPDSAIPPTTSFGWVQRMVGTFMARGTASPMQWLLDLRTYGLKIHYNTTAIGHVNWKDQHTLEYKDIAFNMDEFRGMVHQLVADSRRALFEDVLFAAGRDDLPAIPWEALHDDPSNRGLGWSWIRDQRSRLPTDGREWLYERIQGREELQDRFACGDREGGYHRERVRDWMRQVARFRGLLLVLMHITGGQPARGTEILSCRHRNTAAGSHRNVFIEDGQVVFVTKYHKGVQMTGDVKIIHRYLPREVGELVVWYLWLALPFIERIAALVWQQPAMSDHMWPADPDGGQWTTDRMKRELQQVSTKALGQPISVAAYREIAIAISRQWVRGATAFQRDHEQESIEAQIESMDGNAADEQATHSPHTAGLIYARDVMELVGSSADRRQRFRKVSEDWHRFLGFESAAIQDEQRGPFKRKWGGFEDDAEQEQVRRRARLRRMDASAELSWMMRKEVRLRSVQGQAIQAIQRGDSHIVAVMPTGAGKSVLFMLPAFVEPRGVNIVVVPLRGIRSDMIHRCQQLGIRWAVWEEGGVADGASIVLVTPEKATRPEFGTFVKRLKRLQVLDRIVIDECHVVLNQRLDFRQALGRLGQLAIAETQMVLLTATLPPREEDTLFQRMFWRRDEVQLIRGSTIRPNIAYSVIDGGDTAAARQVQLEAIMTEALADPTQSKGKVAVMCESIPSVDRINDAGLFPCEKYHAQMSDAAREEVLEQFRSGATRVVVATGAFGMGIDIPDIRLVVFMDEPRSMLDFGQASGRGGRARWRPSRPTGQPIREPEFFSMMWRNTQRRRHITLRHERVMIHTEYGKQQQQQGLYQNSVRFLAQPVGTLLLDYLVFVQPLRERFLRQSSPQALISPFLWEKNGKVWSEGRLSRCLEAACVRAQVPRLHTSNWRQITVAIVKTKFAADALGFDLEDADEDGEEIEADIKIMTEQRNHKTRTVNWAYANSTPSSATFANVYDGLVRKGLRASQLWQAFWGVDILFANRKRRAAYPTAANMVKRIARGIYKPRQPWSADALLDRMRQLHRNPAMQWKSAEQERALVTIMMWQEQIVVVLPTGGGKSLLFMLPCTLPGAGVTILVVPLVALRSDLLRRVRELGVDHLEWTAEEHRETSLVFVSVEAASRESFMKYARGLVAAQRLDRIVVDECHLTVTAADYRESMVNLGQIRSLPTQFVYLTATLPPSMQAEFEERNHLYCPTVIRASSNRPNIFYAVQRVRPNEGSLIEQAAAELVDIWPDGLPGCNPGRDKVVVYARSLENATQLAALLQCDQYTGRDDRGEAEKAVFLQRWTRDRERPFLVATTALAEGFDYPHVRLVVNVGEPQSLIVFGQETGRLGRDGQKAYSFVYLPTNWRPREGPLHQPYPASSLHDRSLWEEHHQAA</sequence>
<dbReference type="GO" id="GO:0003676">
    <property type="term" value="F:nucleic acid binding"/>
    <property type="evidence" value="ECO:0007669"/>
    <property type="project" value="InterPro"/>
</dbReference>
<comment type="similarity">
    <text evidence="1">Belongs to the helicase family. RecQ subfamily.</text>
</comment>
<dbReference type="InterPro" id="IPR014001">
    <property type="entry name" value="Helicase_ATP-bd"/>
</dbReference>
<organism evidence="9 10">
    <name type="scientific">Friedmanniomyces simplex</name>
    <dbReference type="NCBI Taxonomy" id="329884"/>
    <lineage>
        <taxon>Eukaryota</taxon>
        <taxon>Fungi</taxon>
        <taxon>Dikarya</taxon>
        <taxon>Ascomycota</taxon>
        <taxon>Pezizomycotina</taxon>
        <taxon>Dothideomycetes</taxon>
        <taxon>Dothideomycetidae</taxon>
        <taxon>Mycosphaerellales</taxon>
        <taxon>Teratosphaeriaceae</taxon>
        <taxon>Friedmanniomyces</taxon>
    </lineage>
</organism>
<dbReference type="Pfam" id="PF00270">
    <property type="entry name" value="DEAD"/>
    <property type="match status" value="2"/>
</dbReference>
<dbReference type="GO" id="GO:0005524">
    <property type="term" value="F:ATP binding"/>
    <property type="evidence" value="ECO:0007669"/>
    <property type="project" value="UniProtKB-KW"/>
</dbReference>
<dbReference type="SUPFAM" id="SSF52540">
    <property type="entry name" value="P-loop containing nucleoside triphosphate hydrolases"/>
    <property type="match status" value="2"/>
</dbReference>
<dbReference type="Gene3D" id="3.40.50.300">
    <property type="entry name" value="P-loop containing nucleotide triphosphate hydrolases"/>
    <property type="match status" value="4"/>
</dbReference>
<dbReference type="GO" id="GO:0009378">
    <property type="term" value="F:four-way junction helicase activity"/>
    <property type="evidence" value="ECO:0007669"/>
    <property type="project" value="TreeGrafter"/>
</dbReference>
<evidence type="ECO:0000256" key="4">
    <source>
        <dbReference type="ARBA" id="ARBA00034617"/>
    </source>
</evidence>
<feature type="domain" description="Helicase C-terminal" evidence="8">
    <location>
        <begin position="739"/>
        <end position="886"/>
    </location>
</feature>
<reference evidence="9 10" key="1">
    <citation type="submission" date="2017-03" db="EMBL/GenBank/DDBJ databases">
        <title>Genomes of endolithic fungi from Antarctica.</title>
        <authorList>
            <person name="Coleine C."/>
            <person name="Masonjones S."/>
            <person name="Stajich J.E."/>
        </authorList>
    </citation>
    <scope>NUCLEOTIDE SEQUENCE [LARGE SCALE GENOMIC DNA]</scope>
    <source>
        <strain evidence="9 10">CCFEE 5184</strain>
    </source>
</reference>
<evidence type="ECO:0000256" key="3">
    <source>
        <dbReference type="ARBA" id="ARBA00022840"/>
    </source>
</evidence>
<dbReference type="GO" id="GO:0043138">
    <property type="term" value="F:3'-5' DNA helicase activity"/>
    <property type="evidence" value="ECO:0007669"/>
    <property type="project" value="UniProtKB-EC"/>
</dbReference>
<dbReference type="EMBL" id="NAJQ01000502">
    <property type="protein sequence ID" value="TKA68530.1"/>
    <property type="molecule type" value="Genomic_DNA"/>
</dbReference>
<dbReference type="PANTHER" id="PTHR13710">
    <property type="entry name" value="DNA HELICASE RECQ FAMILY MEMBER"/>
    <property type="match status" value="1"/>
</dbReference>
<comment type="caution">
    <text evidence="9">The sequence shown here is derived from an EMBL/GenBank/DDBJ whole genome shotgun (WGS) entry which is preliminary data.</text>
</comment>
<evidence type="ECO:0000313" key="9">
    <source>
        <dbReference type="EMBL" id="TKA68530.1"/>
    </source>
</evidence>
<dbReference type="Pfam" id="PF00271">
    <property type="entry name" value="Helicase_C"/>
    <property type="match status" value="2"/>
</dbReference>
<feature type="non-terminal residue" evidence="9">
    <location>
        <position position="1468"/>
    </location>
</feature>
<dbReference type="EC" id="5.6.2.4" evidence="5"/>
<keyword evidence="3" id="KW-0067">ATP-binding</keyword>
<dbReference type="GO" id="GO:0000724">
    <property type="term" value="P:double-strand break repair via homologous recombination"/>
    <property type="evidence" value="ECO:0007669"/>
    <property type="project" value="TreeGrafter"/>
</dbReference>
<dbReference type="SMART" id="SM00490">
    <property type="entry name" value="HELICc"/>
    <property type="match status" value="2"/>
</dbReference>
<dbReference type="InterPro" id="IPR001650">
    <property type="entry name" value="Helicase_C-like"/>
</dbReference>
<dbReference type="GO" id="GO:0005737">
    <property type="term" value="C:cytoplasm"/>
    <property type="evidence" value="ECO:0007669"/>
    <property type="project" value="TreeGrafter"/>
</dbReference>
<dbReference type="PROSITE" id="PS51194">
    <property type="entry name" value="HELICASE_CTER"/>
    <property type="match status" value="2"/>
</dbReference>
<name>A0A4U0WXM8_9PEZI</name>
<dbReference type="GO" id="GO:0005694">
    <property type="term" value="C:chromosome"/>
    <property type="evidence" value="ECO:0007669"/>
    <property type="project" value="TreeGrafter"/>
</dbReference>
<comment type="catalytic activity">
    <reaction evidence="4">
        <text>Couples ATP hydrolysis with the unwinding of duplex DNA by translocating in the 3'-5' direction.</text>
        <dbReference type="EC" id="5.6.2.4"/>
    </reaction>
</comment>
<gene>
    <name evidence="9" type="ORF">B0A55_10257</name>
</gene>
<accession>A0A4U0WXM8</accession>
<feature type="domain" description="Helicase ATP-binding" evidence="7">
    <location>
        <begin position="550"/>
        <end position="709"/>
    </location>
</feature>
<evidence type="ECO:0000256" key="1">
    <source>
        <dbReference type="ARBA" id="ARBA00005446"/>
    </source>
</evidence>
<dbReference type="PROSITE" id="PS51192">
    <property type="entry name" value="HELICASE_ATP_BIND_1"/>
    <property type="match status" value="2"/>
</dbReference>
<evidence type="ECO:0000256" key="5">
    <source>
        <dbReference type="ARBA" id="ARBA00034808"/>
    </source>
</evidence>
<dbReference type="InterPro" id="IPR011545">
    <property type="entry name" value="DEAD/DEAH_box_helicase_dom"/>
</dbReference>
<evidence type="ECO:0000256" key="2">
    <source>
        <dbReference type="ARBA" id="ARBA00022741"/>
    </source>
</evidence>
<evidence type="ECO:0000256" key="6">
    <source>
        <dbReference type="SAM" id="MobiDB-lite"/>
    </source>
</evidence>
<proteinExistence type="inferred from homology"/>
<feature type="domain" description="Helicase C-terminal" evidence="8">
    <location>
        <begin position="1310"/>
        <end position="1468"/>
    </location>
</feature>
<dbReference type="Proteomes" id="UP000309340">
    <property type="component" value="Unassembled WGS sequence"/>
</dbReference>
<evidence type="ECO:0000259" key="8">
    <source>
        <dbReference type="PROSITE" id="PS51194"/>
    </source>
</evidence>
<keyword evidence="10" id="KW-1185">Reference proteome</keyword>
<dbReference type="InterPro" id="IPR027417">
    <property type="entry name" value="P-loop_NTPase"/>
</dbReference>
<feature type="domain" description="Helicase ATP-binding" evidence="7">
    <location>
        <begin position="1128"/>
        <end position="1285"/>
    </location>
</feature>
<keyword evidence="2" id="KW-0547">Nucleotide-binding</keyword>
<dbReference type="OrthoDB" id="2608216at2759"/>
<dbReference type="STRING" id="329884.A0A4U0WXM8"/>
<evidence type="ECO:0000259" key="7">
    <source>
        <dbReference type="PROSITE" id="PS51192"/>
    </source>
</evidence>
<feature type="region of interest" description="Disordered" evidence="6">
    <location>
        <begin position="48"/>
        <end position="94"/>
    </location>
</feature>
<evidence type="ECO:0000313" key="10">
    <source>
        <dbReference type="Proteomes" id="UP000309340"/>
    </source>
</evidence>
<dbReference type="PANTHER" id="PTHR13710:SF154">
    <property type="entry name" value="RECQ HELICASE, PUTATIVE (AFU_ORTHOLOGUE AFUA_6G14720)-RELATED"/>
    <property type="match status" value="1"/>
</dbReference>
<protein>
    <recommendedName>
        <fullName evidence="5">DNA 3'-5' helicase</fullName>
        <ecNumber evidence="5">5.6.2.4</ecNumber>
    </recommendedName>
</protein>